<reference evidence="10 11" key="1">
    <citation type="journal article" name="Front. Microbiol.">
        <title>Sugar Metabolism of the First Thermophilic Planctomycete Thermogutta terrifontis: Comparative Genomic and Transcriptomic Approaches.</title>
        <authorList>
            <person name="Elcheninov A.G."/>
            <person name="Menzel P."/>
            <person name="Gudbergsdottir S.R."/>
            <person name="Slesarev A.I."/>
            <person name="Kadnikov V.V."/>
            <person name="Krogh A."/>
            <person name="Bonch-Osmolovskaya E.A."/>
            <person name="Peng X."/>
            <person name="Kublanov I.V."/>
        </authorList>
    </citation>
    <scope>NUCLEOTIDE SEQUENCE [LARGE SCALE GENOMIC DNA]</scope>
    <source>
        <strain evidence="10 11">R1</strain>
    </source>
</reference>
<dbReference type="PROSITE" id="PS00101">
    <property type="entry name" value="HEXAPEP_TRANSFERASES"/>
    <property type="match status" value="1"/>
</dbReference>
<dbReference type="Pfam" id="PF00132">
    <property type="entry name" value="Hexapep"/>
    <property type="match status" value="3"/>
</dbReference>
<dbReference type="RefSeq" id="WP_095413549.1">
    <property type="nucleotide sequence ID" value="NZ_CP018477.1"/>
</dbReference>
<keyword evidence="5 7" id="KW-0443">Lipid metabolism</keyword>
<dbReference type="SUPFAM" id="SSF51161">
    <property type="entry name" value="Trimeric LpxA-like enzymes"/>
    <property type="match status" value="1"/>
</dbReference>
<evidence type="ECO:0000259" key="9">
    <source>
        <dbReference type="Pfam" id="PF04613"/>
    </source>
</evidence>
<dbReference type="InterPro" id="IPR018357">
    <property type="entry name" value="Hexapep_transf_CS"/>
</dbReference>
<dbReference type="OrthoDB" id="9784739at2"/>
<dbReference type="InterPro" id="IPR001451">
    <property type="entry name" value="Hexapep"/>
</dbReference>
<dbReference type="AlphaFoldDB" id="A0A286R9P6"/>
<protein>
    <recommendedName>
        <fullName evidence="7">UDP-3-O-acylglucosamine N-acyltransferase</fullName>
        <ecNumber evidence="7">2.3.1.191</ecNumber>
    </recommendedName>
</protein>
<dbReference type="Pfam" id="PF04613">
    <property type="entry name" value="LpxD"/>
    <property type="match status" value="1"/>
</dbReference>
<keyword evidence="6 7" id="KW-0012">Acyltransferase</keyword>
<sequence length="349" mass="37214">MPTTLGELSALVGGDLVGPADLVIEGAAPLGEAGPRQITLIDRPERLSKVSANEIAAAVVPRKVEAAPFPIIRVEDVHRAFSLIVRFFRPPRENERKGIHPQAIVSPTARLGPDVEVHPFAFIGDDVEIGEGSTIHSGVRILPGCKIGRQVTIFPNAVLYENTIVGDRCIIHAGAVLGAYGFGYCCEDGRHVLASQYGNVVLGDDVEIGANTTIDRGTYGSTTIGEGTKIDNLVMIGHNCRIGRHNLICAQVGIAGSTTTGDYVVMAGQVGVRDHVHIGEGAVLGAMAGVINDVPPHARFVGIPATPEREQMLKQAAFAKLPEMRRQLKEIQETLRQLVARLDQSKEAA</sequence>
<dbReference type="InterPro" id="IPR020573">
    <property type="entry name" value="UDP_GlcNAc_AcTrfase_non-rep"/>
</dbReference>
<comment type="catalytic activity">
    <reaction evidence="7">
        <text>a UDP-3-O-[(3R)-3-hydroxyacyl]-alpha-D-glucosamine + a (3R)-hydroxyacyl-[ACP] = a UDP-2-N,3-O-bis[(3R)-3-hydroxyacyl]-alpha-D-glucosamine + holo-[ACP] + H(+)</text>
        <dbReference type="Rhea" id="RHEA:53836"/>
        <dbReference type="Rhea" id="RHEA-COMP:9685"/>
        <dbReference type="Rhea" id="RHEA-COMP:9945"/>
        <dbReference type="ChEBI" id="CHEBI:15378"/>
        <dbReference type="ChEBI" id="CHEBI:64479"/>
        <dbReference type="ChEBI" id="CHEBI:78827"/>
        <dbReference type="ChEBI" id="CHEBI:137740"/>
        <dbReference type="ChEBI" id="CHEBI:137748"/>
        <dbReference type="EC" id="2.3.1.191"/>
    </reaction>
</comment>
<evidence type="ECO:0000256" key="1">
    <source>
        <dbReference type="ARBA" id="ARBA00022516"/>
    </source>
</evidence>
<comment type="subunit">
    <text evidence="7">Homotrimer.</text>
</comment>
<keyword evidence="3 7" id="KW-0808">Transferase</keyword>
<evidence type="ECO:0000313" key="11">
    <source>
        <dbReference type="Proteomes" id="UP000215086"/>
    </source>
</evidence>
<comment type="similarity">
    <text evidence="7">Belongs to the transferase hexapeptide repeat family. LpxD subfamily.</text>
</comment>
<keyword evidence="1 7" id="KW-0444">Lipid biosynthesis</keyword>
<comment type="function">
    <text evidence="7">Catalyzes the N-acylation of UDP-3-O-acylglucosamine using 3-hydroxyacyl-ACP as the acyl donor. Is involved in the biosynthesis of lipid A, a phosphorylated glycolipid that anchors the lipopolysaccharide to the outer membrane of the cell.</text>
</comment>
<keyword evidence="2 7" id="KW-0441">Lipid A biosynthesis</keyword>
<dbReference type="Proteomes" id="UP000215086">
    <property type="component" value="Chromosome"/>
</dbReference>
<feature type="coiled-coil region" evidence="8">
    <location>
        <begin position="321"/>
        <end position="348"/>
    </location>
</feature>
<dbReference type="InterPro" id="IPR011004">
    <property type="entry name" value="Trimer_LpxA-like_sf"/>
</dbReference>
<dbReference type="HAMAP" id="MF_00523">
    <property type="entry name" value="LpxD"/>
    <property type="match status" value="1"/>
</dbReference>
<dbReference type="GO" id="GO:0103118">
    <property type="term" value="F:UDP-3-O-[(3R)-3-hydroxyacyl]-glucosamine N-acyltransferase activity"/>
    <property type="evidence" value="ECO:0007669"/>
    <property type="project" value="UniProtKB-EC"/>
</dbReference>
<keyword evidence="4 7" id="KW-0677">Repeat</keyword>
<dbReference type="EC" id="2.3.1.191" evidence="7"/>
<dbReference type="NCBIfam" id="NF002060">
    <property type="entry name" value="PRK00892.1"/>
    <property type="match status" value="1"/>
</dbReference>
<dbReference type="NCBIfam" id="TIGR01853">
    <property type="entry name" value="lipid_A_lpxD"/>
    <property type="match status" value="1"/>
</dbReference>
<evidence type="ECO:0000256" key="3">
    <source>
        <dbReference type="ARBA" id="ARBA00022679"/>
    </source>
</evidence>
<dbReference type="GO" id="GO:0016410">
    <property type="term" value="F:N-acyltransferase activity"/>
    <property type="evidence" value="ECO:0007669"/>
    <property type="project" value="InterPro"/>
</dbReference>
<dbReference type="EMBL" id="CP018477">
    <property type="protein sequence ID" value="ASV72681.1"/>
    <property type="molecule type" value="Genomic_DNA"/>
</dbReference>
<dbReference type="UniPathway" id="UPA00973"/>
<feature type="active site" description="Proton acceptor" evidence="7">
    <location>
        <position position="238"/>
    </location>
</feature>
<keyword evidence="11" id="KW-1185">Reference proteome</keyword>
<evidence type="ECO:0000313" key="10">
    <source>
        <dbReference type="EMBL" id="ASV72681.1"/>
    </source>
</evidence>
<proteinExistence type="inferred from homology"/>
<dbReference type="InterPro" id="IPR007691">
    <property type="entry name" value="LpxD"/>
</dbReference>
<organism evidence="10 11">
    <name type="scientific">Thermogutta terrifontis</name>
    <dbReference type="NCBI Taxonomy" id="1331910"/>
    <lineage>
        <taxon>Bacteria</taxon>
        <taxon>Pseudomonadati</taxon>
        <taxon>Planctomycetota</taxon>
        <taxon>Planctomycetia</taxon>
        <taxon>Pirellulales</taxon>
        <taxon>Thermoguttaceae</taxon>
        <taxon>Thermogutta</taxon>
    </lineage>
</organism>
<keyword evidence="8" id="KW-0175">Coiled coil</keyword>
<evidence type="ECO:0000256" key="4">
    <source>
        <dbReference type="ARBA" id="ARBA00022737"/>
    </source>
</evidence>
<evidence type="ECO:0000256" key="5">
    <source>
        <dbReference type="ARBA" id="ARBA00023098"/>
    </source>
</evidence>
<evidence type="ECO:0000256" key="2">
    <source>
        <dbReference type="ARBA" id="ARBA00022556"/>
    </source>
</evidence>
<dbReference type="CDD" id="cd03352">
    <property type="entry name" value="LbH_LpxD"/>
    <property type="match status" value="1"/>
</dbReference>
<dbReference type="Gene3D" id="3.40.1390.10">
    <property type="entry name" value="MurE/MurF, N-terminal domain"/>
    <property type="match status" value="1"/>
</dbReference>
<dbReference type="GO" id="GO:0016020">
    <property type="term" value="C:membrane"/>
    <property type="evidence" value="ECO:0007669"/>
    <property type="project" value="GOC"/>
</dbReference>
<feature type="domain" description="UDP-3-O-[3-hydroxymyristoyl] glucosamine N-acyltransferase non-repeat region" evidence="9">
    <location>
        <begin position="21"/>
        <end position="86"/>
    </location>
</feature>
<gene>
    <name evidence="7" type="primary">lpxD</name>
    <name evidence="10" type="ORF">THTE_0079</name>
</gene>
<accession>A0A286R9P6</accession>
<evidence type="ECO:0000256" key="8">
    <source>
        <dbReference type="SAM" id="Coils"/>
    </source>
</evidence>
<comment type="pathway">
    <text evidence="7">Bacterial outer membrane biogenesis; LPS lipid A biosynthesis.</text>
</comment>
<dbReference type="GO" id="GO:0009245">
    <property type="term" value="P:lipid A biosynthetic process"/>
    <property type="evidence" value="ECO:0007669"/>
    <property type="project" value="UniProtKB-UniRule"/>
</dbReference>
<dbReference type="Gene3D" id="2.160.10.10">
    <property type="entry name" value="Hexapeptide repeat proteins"/>
    <property type="match status" value="1"/>
</dbReference>
<dbReference type="PANTHER" id="PTHR43378:SF2">
    <property type="entry name" value="UDP-3-O-ACYLGLUCOSAMINE N-ACYLTRANSFERASE 1, MITOCHONDRIAL-RELATED"/>
    <property type="match status" value="1"/>
</dbReference>
<evidence type="ECO:0000256" key="6">
    <source>
        <dbReference type="ARBA" id="ARBA00023315"/>
    </source>
</evidence>
<dbReference type="PANTHER" id="PTHR43378">
    <property type="entry name" value="UDP-3-O-ACYLGLUCOSAMINE N-ACYLTRANSFERASE"/>
    <property type="match status" value="1"/>
</dbReference>
<evidence type="ECO:0000256" key="7">
    <source>
        <dbReference type="HAMAP-Rule" id="MF_00523"/>
    </source>
</evidence>
<dbReference type="KEGG" id="ttf:THTE_0079"/>
<name>A0A286R9P6_9BACT</name>